<dbReference type="InterPro" id="IPR013324">
    <property type="entry name" value="RNA_pol_sigma_r3/r4-like"/>
</dbReference>
<feature type="domain" description="RNA polymerase sigma-70 region 2" evidence="5">
    <location>
        <begin position="14"/>
        <end position="79"/>
    </location>
</feature>
<keyword evidence="4" id="KW-0804">Transcription</keyword>
<proteinExistence type="inferred from homology"/>
<evidence type="ECO:0000313" key="8">
    <source>
        <dbReference type="Proteomes" id="UP001548590"/>
    </source>
</evidence>
<dbReference type="InterPro" id="IPR007627">
    <property type="entry name" value="RNA_pol_sigma70_r2"/>
</dbReference>
<reference evidence="7 8" key="1">
    <citation type="submission" date="2024-07" db="EMBL/GenBank/DDBJ databases">
        <title>Uliginosibacterium paludis KCTC:42655.</title>
        <authorList>
            <person name="Kim M.K."/>
        </authorList>
    </citation>
    <scope>NUCLEOTIDE SEQUENCE [LARGE SCALE GENOMIC DNA]</scope>
    <source>
        <strain evidence="7 8">KCTC 42655</strain>
    </source>
</reference>
<gene>
    <name evidence="7" type="ORF">ABVT11_16420</name>
</gene>
<dbReference type="Pfam" id="PF04542">
    <property type="entry name" value="Sigma70_r2"/>
    <property type="match status" value="1"/>
</dbReference>
<dbReference type="InterPro" id="IPR039425">
    <property type="entry name" value="RNA_pol_sigma-70-like"/>
</dbReference>
<dbReference type="NCBIfam" id="NF009180">
    <property type="entry name" value="PRK12528.1"/>
    <property type="match status" value="1"/>
</dbReference>
<dbReference type="PANTHER" id="PTHR43133">
    <property type="entry name" value="RNA POLYMERASE ECF-TYPE SIGMA FACTO"/>
    <property type="match status" value="1"/>
</dbReference>
<dbReference type="Gene3D" id="1.10.10.10">
    <property type="entry name" value="Winged helix-like DNA-binding domain superfamily/Winged helix DNA-binding domain"/>
    <property type="match status" value="1"/>
</dbReference>
<dbReference type="InterPro" id="IPR014284">
    <property type="entry name" value="RNA_pol_sigma-70_dom"/>
</dbReference>
<dbReference type="RefSeq" id="WP_345929196.1">
    <property type="nucleotide sequence ID" value="NZ_JBDIVF010000009.1"/>
</dbReference>
<evidence type="ECO:0000259" key="5">
    <source>
        <dbReference type="Pfam" id="PF04542"/>
    </source>
</evidence>
<keyword evidence="2" id="KW-0805">Transcription regulation</keyword>
<sequence>MQLVSPVTRTVEGLYQQHHTWLQGWLHRKLGCSQLAADFAQDTFTRLLGGRMPDVLHEPRAYLTTLAKGLLVNWYRRRDLERACLEALAQLPEPVQPSAEERYMLFETLCEIDDMLADLPALVRQTFLMSQLEEMKYDEIADALGISLSTVKRYMREAFLRCLRVQP</sequence>
<dbReference type="Gene3D" id="1.10.1740.10">
    <property type="match status" value="1"/>
</dbReference>
<name>A0ABV2CU28_9RHOO</name>
<dbReference type="SUPFAM" id="SSF88946">
    <property type="entry name" value="Sigma2 domain of RNA polymerase sigma factors"/>
    <property type="match status" value="1"/>
</dbReference>
<dbReference type="EMBL" id="JBEWLZ010000011">
    <property type="protein sequence ID" value="MET1491424.1"/>
    <property type="molecule type" value="Genomic_DNA"/>
</dbReference>
<evidence type="ECO:0000313" key="7">
    <source>
        <dbReference type="EMBL" id="MET1491424.1"/>
    </source>
</evidence>
<evidence type="ECO:0000256" key="3">
    <source>
        <dbReference type="ARBA" id="ARBA00023082"/>
    </source>
</evidence>
<accession>A0ABV2CU28</accession>
<dbReference type="SUPFAM" id="SSF88659">
    <property type="entry name" value="Sigma3 and sigma4 domains of RNA polymerase sigma factors"/>
    <property type="match status" value="1"/>
</dbReference>
<organism evidence="7 8">
    <name type="scientific">Uliginosibacterium paludis</name>
    <dbReference type="NCBI Taxonomy" id="1615952"/>
    <lineage>
        <taxon>Bacteria</taxon>
        <taxon>Pseudomonadati</taxon>
        <taxon>Pseudomonadota</taxon>
        <taxon>Betaproteobacteria</taxon>
        <taxon>Rhodocyclales</taxon>
        <taxon>Zoogloeaceae</taxon>
        <taxon>Uliginosibacterium</taxon>
    </lineage>
</organism>
<dbReference type="CDD" id="cd06171">
    <property type="entry name" value="Sigma70_r4"/>
    <property type="match status" value="1"/>
</dbReference>
<evidence type="ECO:0000256" key="2">
    <source>
        <dbReference type="ARBA" id="ARBA00023015"/>
    </source>
</evidence>
<evidence type="ECO:0000259" key="6">
    <source>
        <dbReference type="Pfam" id="PF08281"/>
    </source>
</evidence>
<dbReference type="InterPro" id="IPR013325">
    <property type="entry name" value="RNA_pol_sigma_r2"/>
</dbReference>
<comment type="caution">
    <text evidence="7">The sequence shown here is derived from an EMBL/GenBank/DDBJ whole genome shotgun (WGS) entry which is preliminary data.</text>
</comment>
<dbReference type="InterPro" id="IPR013249">
    <property type="entry name" value="RNA_pol_sigma70_r4_t2"/>
</dbReference>
<dbReference type="NCBIfam" id="TIGR02937">
    <property type="entry name" value="sigma70-ECF"/>
    <property type="match status" value="1"/>
</dbReference>
<feature type="domain" description="RNA polymerase sigma factor 70 region 4 type 2" evidence="6">
    <location>
        <begin position="111"/>
        <end position="162"/>
    </location>
</feature>
<evidence type="ECO:0000256" key="1">
    <source>
        <dbReference type="ARBA" id="ARBA00010641"/>
    </source>
</evidence>
<keyword evidence="3" id="KW-0731">Sigma factor</keyword>
<comment type="similarity">
    <text evidence="1">Belongs to the sigma-70 factor family. ECF subfamily.</text>
</comment>
<evidence type="ECO:0000256" key="4">
    <source>
        <dbReference type="ARBA" id="ARBA00023163"/>
    </source>
</evidence>
<dbReference type="PANTHER" id="PTHR43133:SF63">
    <property type="entry name" value="RNA POLYMERASE SIGMA FACTOR FECI-RELATED"/>
    <property type="match status" value="1"/>
</dbReference>
<dbReference type="InterPro" id="IPR036388">
    <property type="entry name" value="WH-like_DNA-bd_sf"/>
</dbReference>
<dbReference type="Pfam" id="PF08281">
    <property type="entry name" value="Sigma70_r4_2"/>
    <property type="match status" value="1"/>
</dbReference>
<dbReference type="Proteomes" id="UP001548590">
    <property type="component" value="Unassembled WGS sequence"/>
</dbReference>
<keyword evidence="8" id="KW-1185">Reference proteome</keyword>
<protein>
    <submittedName>
        <fullName evidence="7">Sigma-70 family RNA polymerase sigma factor</fullName>
    </submittedName>
</protein>